<feature type="compositionally biased region" description="Basic and acidic residues" evidence="1">
    <location>
        <begin position="255"/>
        <end position="278"/>
    </location>
</feature>
<evidence type="ECO:0008006" key="6">
    <source>
        <dbReference type="Google" id="ProtNLM"/>
    </source>
</evidence>
<dbReference type="PANTHER" id="PTHR21315:SF2">
    <property type="entry name" value="APRATAXIN AND PNK-LIKE FACTOR"/>
    <property type="match status" value="1"/>
</dbReference>
<feature type="domain" description="PBZ-type" evidence="3">
    <location>
        <begin position="577"/>
        <end position="602"/>
    </location>
</feature>
<dbReference type="AlphaFoldDB" id="A0A4Y2GW51"/>
<evidence type="ECO:0000313" key="4">
    <source>
        <dbReference type="EMBL" id="GBM57151.1"/>
    </source>
</evidence>
<organism evidence="4 5">
    <name type="scientific">Araneus ventricosus</name>
    <name type="common">Orbweaver spider</name>
    <name type="synonym">Epeira ventricosa</name>
    <dbReference type="NCBI Taxonomy" id="182803"/>
    <lineage>
        <taxon>Eukaryota</taxon>
        <taxon>Metazoa</taxon>
        <taxon>Ecdysozoa</taxon>
        <taxon>Arthropoda</taxon>
        <taxon>Chelicerata</taxon>
        <taxon>Arachnida</taxon>
        <taxon>Araneae</taxon>
        <taxon>Araneomorphae</taxon>
        <taxon>Entelegynae</taxon>
        <taxon>Araneoidea</taxon>
        <taxon>Araneidae</taxon>
        <taxon>Araneus</taxon>
    </lineage>
</organism>
<feature type="domain" description="PBZ-type" evidence="3">
    <location>
        <begin position="525"/>
        <end position="550"/>
    </location>
</feature>
<feature type="compositionally biased region" description="Basic residues" evidence="1">
    <location>
        <begin position="590"/>
        <end position="604"/>
    </location>
</feature>
<dbReference type="GO" id="GO:0005634">
    <property type="term" value="C:nucleus"/>
    <property type="evidence" value="ECO:0007669"/>
    <property type="project" value="TreeGrafter"/>
</dbReference>
<dbReference type="InterPro" id="IPR019406">
    <property type="entry name" value="APLF_PBZ"/>
</dbReference>
<feature type="compositionally biased region" description="Basic residues" evidence="1">
    <location>
        <begin position="484"/>
        <end position="500"/>
    </location>
</feature>
<dbReference type="InterPro" id="IPR039253">
    <property type="entry name" value="APLF"/>
</dbReference>
<dbReference type="PANTHER" id="PTHR21315">
    <property type="entry name" value="APRATAXIN AND PNK-LIKE FACTOR-RELATED"/>
    <property type="match status" value="1"/>
</dbReference>
<dbReference type="InterPro" id="IPR008984">
    <property type="entry name" value="SMAD_FHA_dom_sf"/>
</dbReference>
<dbReference type="Pfam" id="PF10283">
    <property type="entry name" value="zf-CCHH"/>
    <property type="match status" value="2"/>
</dbReference>
<dbReference type="GO" id="GO:0003906">
    <property type="term" value="F:DNA-(apurinic or apyrimidinic site) endonuclease activity"/>
    <property type="evidence" value="ECO:0007669"/>
    <property type="project" value="InterPro"/>
</dbReference>
<dbReference type="GO" id="GO:0008408">
    <property type="term" value="F:3'-5' exonuclease activity"/>
    <property type="evidence" value="ECO:0007669"/>
    <property type="project" value="InterPro"/>
</dbReference>
<protein>
    <recommendedName>
        <fullName evidence="6">Aprataxin and PNK-like factor</fullName>
    </recommendedName>
</protein>
<sequence>MSQITLKPLDDGQKAVEIPLGKTTIGRGPFLGCIDKKVSRNHAVLEVTSKGEVYLTPTHVNPCFYQPTADSPGQILKKDTPHKLENGDSFSLLPRAYRYQLIVVEDPKKQQENTDQNDLNKQSGKTNGSTGVGFEEGVVKDPVKNVCNEEQGDTTMTEKPFSKEDEDNNVTDKNHSKEDNNFSKKLADITEEKTPSSIKENNETKKEKEVSEKETIPPEENNVAGAKATENSGENPTEHSKVNDSNGENCVNADEQSKPSVDKVLEENESTSHADSFHKNGASDVAADAMHEDKEEKSVAEENSEVKRTDNCEELQKEETLDMSSSKDGVNEVEDEKLLPSRTEEAPPSKRGRKKSTVPKPPKEEKGTKRKAASDAPPKPKGRKKVSKFEFEPGEEGSSQRQVPGRTSSRTNRQTRQGLSLEDFIVSDDDEWQSDRSEPKQRRKRGSRRNDDSGSDWEVEHKKSKKPVHKFGSGSESGSDWGSHKRKKGGGPRGRRRKGKATSEAGSEDEAEPKASSVPKSDKPRIPCTYGKKCYRRNQNHVEQFSHPGDSDYASEPETSQKNDSAAVSEGEDSSPKKECPYGENCFRKNPQHKKDFKHTKKVRPQREAAKQADKKTKSSRNSDEVDNYDLNDSFLNDDSDEYKPVDSGSDYESGEKMKRLAKGKGAPLPECASQKVIYMKSWIGFCKRSKTYVEESWTVDLSVHGQRVIQIVTKVISFFCLISVNMCFRKCIYPFTCVFVDVPNMSNNQKEKVLHITPAVYGIFM</sequence>
<proteinExistence type="predicted"/>
<dbReference type="CDD" id="cd22717">
    <property type="entry name" value="FHA_APLF"/>
    <property type="match status" value="1"/>
</dbReference>
<feature type="compositionally biased region" description="Basic and acidic residues" evidence="1">
    <location>
        <begin position="605"/>
        <end position="624"/>
    </location>
</feature>
<gene>
    <name evidence="4" type="ORF">AVEN_6320_1</name>
</gene>
<feature type="compositionally biased region" description="Low complexity" evidence="1">
    <location>
        <begin position="406"/>
        <end position="417"/>
    </location>
</feature>
<feature type="domain" description="FHA" evidence="2">
    <location>
        <begin position="35"/>
        <end position="91"/>
    </location>
</feature>
<feature type="compositionally biased region" description="Polar residues" evidence="1">
    <location>
        <begin position="557"/>
        <end position="566"/>
    </location>
</feature>
<dbReference type="GO" id="GO:0006302">
    <property type="term" value="P:double-strand break repair"/>
    <property type="evidence" value="ECO:0007669"/>
    <property type="project" value="InterPro"/>
</dbReference>
<dbReference type="Pfam" id="PF00498">
    <property type="entry name" value="FHA"/>
    <property type="match status" value="1"/>
</dbReference>
<feature type="compositionally biased region" description="Basic and acidic residues" evidence="1">
    <location>
        <begin position="289"/>
        <end position="320"/>
    </location>
</feature>
<feature type="compositionally biased region" description="Basic and acidic residues" evidence="1">
    <location>
        <begin position="170"/>
        <end position="216"/>
    </location>
</feature>
<evidence type="ECO:0000259" key="3">
    <source>
        <dbReference type="Pfam" id="PF10283"/>
    </source>
</evidence>
<keyword evidence="5" id="KW-1185">Reference proteome</keyword>
<dbReference type="FunFam" id="2.60.200.20:FF:000061">
    <property type="entry name" value="Zgc:165656 protein"/>
    <property type="match status" value="1"/>
</dbReference>
<dbReference type="GO" id="GO:0035861">
    <property type="term" value="C:site of double-strand break"/>
    <property type="evidence" value="ECO:0007669"/>
    <property type="project" value="TreeGrafter"/>
</dbReference>
<feature type="compositionally biased region" description="Low complexity" evidence="1">
    <location>
        <begin position="472"/>
        <end position="481"/>
    </location>
</feature>
<dbReference type="InterPro" id="IPR000253">
    <property type="entry name" value="FHA_dom"/>
</dbReference>
<dbReference type="EMBL" id="BGPR01001580">
    <property type="protein sequence ID" value="GBM57151.1"/>
    <property type="molecule type" value="Genomic_DNA"/>
</dbReference>
<dbReference type="Proteomes" id="UP000499080">
    <property type="component" value="Unassembled WGS sequence"/>
</dbReference>
<evidence type="ECO:0000259" key="2">
    <source>
        <dbReference type="Pfam" id="PF00498"/>
    </source>
</evidence>
<feature type="compositionally biased region" description="Polar residues" evidence="1">
    <location>
        <begin position="113"/>
        <end position="129"/>
    </location>
</feature>
<feature type="compositionally biased region" description="Acidic residues" evidence="1">
    <location>
        <begin position="625"/>
        <end position="641"/>
    </location>
</feature>
<comment type="caution">
    <text evidence="4">The sequence shown here is derived from an EMBL/GenBank/DDBJ whole genome shotgun (WGS) entry which is preliminary data.</text>
</comment>
<dbReference type="Gene3D" id="2.60.200.20">
    <property type="match status" value="1"/>
</dbReference>
<feature type="compositionally biased region" description="Basic and acidic residues" evidence="1">
    <location>
        <begin position="336"/>
        <end position="348"/>
    </location>
</feature>
<reference evidence="4 5" key="1">
    <citation type="journal article" date="2019" name="Sci. Rep.">
        <title>Orb-weaving spider Araneus ventricosus genome elucidates the spidroin gene catalogue.</title>
        <authorList>
            <person name="Kono N."/>
            <person name="Nakamura H."/>
            <person name="Ohtoshi R."/>
            <person name="Moran D.A.P."/>
            <person name="Shinohara A."/>
            <person name="Yoshida Y."/>
            <person name="Fujiwara M."/>
            <person name="Mori M."/>
            <person name="Tomita M."/>
            <person name="Arakawa K."/>
        </authorList>
    </citation>
    <scope>NUCLEOTIDE SEQUENCE [LARGE SCALE GENOMIC DNA]</scope>
</reference>
<accession>A0A4Y2GW51</accession>
<evidence type="ECO:0000256" key="1">
    <source>
        <dbReference type="SAM" id="MobiDB-lite"/>
    </source>
</evidence>
<evidence type="ECO:0000313" key="5">
    <source>
        <dbReference type="Proteomes" id="UP000499080"/>
    </source>
</evidence>
<feature type="region of interest" description="Disordered" evidence="1">
    <location>
        <begin position="106"/>
        <end position="656"/>
    </location>
</feature>
<dbReference type="OrthoDB" id="10256774at2759"/>
<dbReference type="SUPFAM" id="SSF49879">
    <property type="entry name" value="SMAD/FHA domain"/>
    <property type="match status" value="1"/>
</dbReference>
<name>A0A4Y2GW51_ARAVE</name>